<organism evidence="1 2">
    <name type="scientific">Streptomyces netropsis</name>
    <name type="common">Streptoverticillium netropsis</name>
    <dbReference type="NCBI Taxonomy" id="55404"/>
    <lineage>
        <taxon>Bacteria</taxon>
        <taxon>Bacillati</taxon>
        <taxon>Actinomycetota</taxon>
        <taxon>Actinomycetes</taxon>
        <taxon>Kitasatosporales</taxon>
        <taxon>Streptomycetaceae</taxon>
        <taxon>Streptomyces</taxon>
    </lineage>
</organism>
<gene>
    <name evidence="1" type="ORF">FHS38_005039</name>
</gene>
<dbReference type="EMBL" id="JACHJG010000011">
    <property type="protein sequence ID" value="MBB4888964.1"/>
    <property type="molecule type" value="Genomic_DNA"/>
</dbReference>
<keyword evidence="2" id="KW-1185">Reference proteome</keyword>
<reference evidence="1 2" key="1">
    <citation type="submission" date="2020-08" db="EMBL/GenBank/DDBJ databases">
        <title>Genomic Encyclopedia of Type Strains, Phase III (KMG-III): the genomes of soil and plant-associated and newly described type strains.</title>
        <authorList>
            <person name="Whitman W."/>
        </authorList>
    </citation>
    <scope>NUCLEOTIDE SEQUENCE [LARGE SCALE GENOMIC DNA]</scope>
    <source>
        <strain evidence="1 2">CECT 3265</strain>
    </source>
</reference>
<dbReference type="AlphaFoldDB" id="A0A7W7PGD2"/>
<name>A0A7W7PGD2_STRNE</name>
<evidence type="ECO:0000313" key="2">
    <source>
        <dbReference type="Proteomes" id="UP000556436"/>
    </source>
</evidence>
<dbReference type="Proteomes" id="UP000556436">
    <property type="component" value="Unassembled WGS sequence"/>
</dbReference>
<proteinExistence type="predicted"/>
<protein>
    <submittedName>
        <fullName evidence="1">Uncharacterized protein</fullName>
    </submittedName>
</protein>
<sequence>MSGGDVHFRFNRPCVVRLFDGSRTCGHAL</sequence>
<accession>A0A7W7PGD2</accession>
<comment type="caution">
    <text evidence="1">The sequence shown here is derived from an EMBL/GenBank/DDBJ whole genome shotgun (WGS) entry which is preliminary data.</text>
</comment>
<evidence type="ECO:0000313" key="1">
    <source>
        <dbReference type="EMBL" id="MBB4888964.1"/>
    </source>
</evidence>